<organism evidence="1 2">
    <name type="scientific">Pisolithus tinctorius Marx 270</name>
    <dbReference type="NCBI Taxonomy" id="870435"/>
    <lineage>
        <taxon>Eukaryota</taxon>
        <taxon>Fungi</taxon>
        <taxon>Dikarya</taxon>
        <taxon>Basidiomycota</taxon>
        <taxon>Agaricomycotina</taxon>
        <taxon>Agaricomycetes</taxon>
        <taxon>Agaricomycetidae</taxon>
        <taxon>Boletales</taxon>
        <taxon>Sclerodermatineae</taxon>
        <taxon>Pisolithaceae</taxon>
        <taxon>Pisolithus</taxon>
    </lineage>
</organism>
<dbReference type="InParanoid" id="A0A0C3NW01"/>
<protein>
    <submittedName>
        <fullName evidence="1">Uncharacterized protein</fullName>
    </submittedName>
</protein>
<gene>
    <name evidence="1" type="ORF">M404DRAFT_155617</name>
</gene>
<evidence type="ECO:0000313" key="1">
    <source>
        <dbReference type="EMBL" id="KIN99348.1"/>
    </source>
</evidence>
<accession>A0A0C3NW01</accession>
<name>A0A0C3NW01_PISTI</name>
<dbReference type="Proteomes" id="UP000054217">
    <property type="component" value="Unassembled WGS sequence"/>
</dbReference>
<dbReference type="EMBL" id="KN832006">
    <property type="protein sequence ID" value="KIN99348.1"/>
    <property type="molecule type" value="Genomic_DNA"/>
</dbReference>
<sequence length="173" mass="19102">PVSLAAGEYFRGRKVLKILVVSNNINWRGQALKVVTPGLECFKNCKQFLIMGVIIQLQGHQSPGVESDQMYLAIATGDREDAGDGIVQHISLNSDRDPGDEMKVPRSPFVGKLSQWYDNVQVIKDKPAVEVSEAEEGLYVFDLARLGPIADGLDLFLRHSEASRGEVESEVFD</sequence>
<dbReference type="OrthoDB" id="3046524at2759"/>
<keyword evidence="2" id="KW-1185">Reference proteome</keyword>
<evidence type="ECO:0000313" key="2">
    <source>
        <dbReference type="Proteomes" id="UP000054217"/>
    </source>
</evidence>
<proteinExistence type="predicted"/>
<feature type="non-terminal residue" evidence="1">
    <location>
        <position position="1"/>
    </location>
</feature>
<reference evidence="1 2" key="1">
    <citation type="submission" date="2014-04" db="EMBL/GenBank/DDBJ databases">
        <authorList>
            <consortium name="DOE Joint Genome Institute"/>
            <person name="Kuo A."/>
            <person name="Kohler A."/>
            <person name="Costa M.D."/>
            <person name="Nagy L.G."/>
            <person name="Floudas D."/>
            <person name="Copeland A."/>
            <person name="Barry K.W."/>
            <person name="Cichocki N."/>
            <person name="Veneault-Fourrey C."/>
            <person name="LaButti K."/>
            <person name="Lindquist E.A."/>
            <person name="Lipzen A."/>
            <person name="Lundell T."/>
            <person name="Morin E."/>
            <person name="Murat C."/>
            <person name="Sun H."/>
            <person name="Tunlid A."/>
            <person name="Henrissat B."/>
            <person name="Grigoriev I.V."/>
            <person name="Hibbett D.S."/>
            <person name="Martin F."/>
            <person name="Nordberg H.P."/>
            <person name="Cantor M.N."/>
            <person name="Hua S.X."/>
        </authorList>
    </citation>
    <scope>NUCLEOTIDE SEQUENCE [LARGE SCALE GENOMIC DNA]</scope>
    <source>
        <strain evidence="1 2">Marx 270</strain>
    </source>
</reference>
<dbReference type="AlphaFoldDB" id="A0A0C3NW01"/>
<reference evidence="2" key="2">
    <citation type="submission" date="2015-01" db="EMBL/GenBank/DDBJ databases">
        <title>Evolutionary Origins and Diversification of the Mycorrhizal Mutualists.</title>
        <authorList>
            <consortium name="DOE Joint Genome Institute"/>
            <consortium name="Mycorrhizal Genomics Consortium"/>
            <person name="Kohler A."/>
            <person name="Kuo A."/>
            <person name="Nagy L.G."/>
            <person name="Floudas D."/>
            <person name="Copeland A."/>
            <person name="Barry K.W."/>
            <person name="Cichocki N."/>
            <person name="Veneault-Fourrey C."/>
            <person name="LaButti K."/>
            <person name="Lindquist E.A."/>
            <person name="Lipzen A."/>
            <person name="Lundell T."/>
            <person name="Morin E."/>
            <person name="Murat C."/>
            <person name="Riley R."/>
            <person name="Ohm R."/>
            <person name="Sun H."/>
            <person name="Tunlid A."/>
            <person name="Henrissat B."/>
            <person name="Grigoriev I.V."/>
            <person name="Hibbett D.S."/>
            <person name="Martin F."/>
        </authorList>
    </citation>
    <scope>NUCLEOTIDE SEQUENCE [LARGE SCALE GENOMIC DNA]</scope>
    <source>
        <strain evidence="2">Marx 270</strain>
    </source>
</reference>
<dbReference type="HOGENOM" id="CLU_090544_0_1_1"/>